<dbReference type="AlphaFoldDB" id="U2MGX6"/>
<dbReference type="InterPro" id="IPR001258">
    <property type="entry name" value="NHL_repeat"/>
</dbReference>
<dbReference type="Gene3D" id="2.120.10.30">
    <property type="entry name" value="TolB, C-terminal domain"/>
    <property type="match status" value="2"/>
</dbReference>
<feature type="repeat" description="NHL" evidence="2">
    <location>
        <begin position="256"/>
        <end position="299"/>
    </location>
</feature>
<dbReference type="PANTHER" id="PTHR24104">
    <property type="entry name" value="E3 UBIQUITIN-PROTEIN LIGASE NHLRC1-RELATED"/>
    <property type="match status" value="1"/>
</dbReference>
<evidence type="ECO:0000313" key="6">
    <source>
        <dbReference type="Proteomes" id="UP000016646"/>
    </source>
</evidence>
<dbReference type="EMBL" id="AVQI01000080">
    <property type="protein sequence ID" value="ERJ98513.1"/>
    <property type="molecule type" value="Genomic_DNA"/>
</dbReference>
<dbReference type="STRING" id="1125725.HMPREF1325_1712"/>
<dbReference type="Proteomes" id="UP000016412">
    <property type="component" value="Unassembled WGS sequence"/>
</dbReference>
<dbReference type="OrthoDB" id="9792285at2"/>
<keyword evidence="6" id="KW-1185">Reference proteome</keyword>
<evidence type="ECO:0000313" key="5">
    <source>
        <dbReference type="Proteomes" id="UP000016412"/>
    </source>
</evidence>
<evidence type="ECO:0000256" key="1">
    <source>
        <dbReference type="ARBA" id="ARBA00022737"/>
    </source>
</evidence>
<dbReference type="SUPFAM" id="SSF101898">
    <property type="entry name" value="NHL repeat"/>
    <property type="match status" value="1"/>
</dbReference>
<dbReference type="GO" id="GO:0008270">
    <property type="term" value="F:zinc ion binding"/>
    <property type="evidence" value="ECO:0007669"/>
    <property type="project" value="UniProtKB-KW"/>
</dbReference>
<protein>
    <submittedName>
        <fullName evidence="3">Tetratricopeptide repeat protein</fullName>
    </submittedName>
</protein>
<keyword evidence="1" id="KW-0677">Repeat</keyword>
<dbReference type="Proteomes" id="UP000016646">
    <property type="component" value="Unassembled WGS sequence"/>
</dbReference>
<comment type="caution">
    <text evidence="3">The sequence shown here is derived from an EMBL/GenBank/DDBJ whole genome shotgun (WGS) entry which is preliminary data.</text>
</comment>
<evidence type="ECO:0000256" key="2">
    <source>
        <dbReference type="PROSITE-ProRule" id="PRU00504"/>
    </source>
</evidence>
<gene>
    <name evidence="4" type="ORF">HMPREF0860_0303</name>
    <name evidence="3" type="ORF">HMPREF1325_1712</name>
</gene>
<dbReference type="InterPro" id="IPR050952">
    <property type="entry name" value="TRIM-NHL_E3_ligases"/>
</dbReference>
<name>U2MGX6_TRESO</name>
<dbReference type="eggNOG" id="COG3391">
    <property type="taxonomic scope" value="Bacteria"/>
</dbReference>
<dbReference type="InterPro" id="IPR011990">
    <property type="entry name" value="TPR-like_helical_dom_sf"/>
</dbReference>
<dbReference type="PROSITE" id="PS51125">
    <property type="entry name" value="NHL"/>
    <property type="match status" value="1"/>
</dbReference>
<dbReference type="PATRIC" id="fig|1125725.3.peg.2466"/>
<dbReference type="SUPFAM" id="SSF48452">
    <property type="entry name" value="TPR-like"/>
    <property type="match status" value="1"/>
</dbReference>
<evidence type="ECO:0000313" key="4">
    <source>
        <dbReference type="EMBL" id="ERJ98513.1"/>
    </source>
</evidence>
<dbReference type="RefSeq" id="WP_021331435.1">
    <property type="nucleotide sequence ID" value="NZ_AUZJ01000066.1"/>
</dbReference>
<dbReference type="eggNOG" id="COG0457">
    <property type="taxonomic scope" value="Bacteria"/>
</dbReference>
<evidence type="ECO:0000313" key="3">
    <source>
        <dbReference type="EMBL" id="ERF59543.1"/>
    </source>
</evidence>
<organism evidence="3 5">
    <name type="scientific">Treponema socranskii subsp. socranskii VPI DR56BR1116 = ATCC 35536</name>
    <dbReference type="NCBI Taxonomy" id="1125725"/>
    <lineage>
        <taxon>Bacteria</taxon>
        <taxon>Pseudomonadati</taxon>
        <taxon>Spirochaetota</taxon>
        <taxon>Spirochaetia</taxon>
        <taxon>Spirochaetales</taxon>
        <taxon>Treponemataceae</taxon>
        <taxon>Treponema</taxon>
    </lineage>
</organism>
<sequence>MKNLFSHAPYSVHSAKKSIRKNAFPSGASFRAVKKALLLLLLFAASLFAEDTAGLSAPGRMRTADEGFAAEEFRRGVQAYYRGAFNEAILQFERSLSYKSDDNLILDWLGKAYYRSGLEGEALASWKRAYENGWGGILMQNRIEVVSERRVTGDAYGKDARYTEAGSFPGMNGDVLVFSEPVSSLPLADGTLWVVAYGSNELLKINVNGTVVRRAEGPINGFDRPLDVIALQSGNMLVSESAGDRLSLLNPDGKFIKYIGSKGRGVGQCVGPQYLTEDENGNIYVTDYGNSRVDVFDKDGNALFYFGRAQNGFAGFQGPTGIAAVSGGIYVADNVTGGIYQFDTAGNFIRTLVREKTFRFPESMKAWNGFLVVCDSNKVISVDLETGATYESAKTGNAPSRLTSAVPDANGNVLVTDMKSNEVYVMTKMQELVGGLFVQIERVNADKFPLVVVELSVENRRRESVVGLGEENFYLTEGKRPVLQQKLIGAASNNKIEDLTLIIDRSKESAAYGAQIQNAVRELSSAMKGEGTLRIVCAGAVPATEYKGSPRAAEKFGINVLKTPVSAEVPLDLALRLAANDLINAEAKRAVVFLSAGRVTQNAFKKYGLSELTAYFNNNSIAFSPVLLTQGAADPEIAYLEENTKGKSYYVFRQEGLAPVVDDLRNLPVGRYQLSYMSSLNTDMGRAFLPIEVETYLMNRSGRDESGYFAPLQ</sequence>
<dbReference type="InterPro" id="IPR011042">
    <property type="entry name" value="6-blade_b-propeller_TolB-like"/>
</dbReference>
<proteinExistence type="predicted"/>
<accession>U2MGX6</accession>
<dbReference type="PANTHER" id="PTHR24104:SF25">
    <property type="entry name" value="PROTEIN LIN-41"/>
    <property type="match status" value="1"/>
</dbReference>
<dbReference type="CDD" id="cd05819">
    <property type="entry name" value="NHL"/>
    <property type="match status" value="1"/>
</dbReference>
<reference evidence="5 6" key="1">
    <citation type="submission" date="2013-08" db="EMBL/GenBank/DDBJ databases">
        <authorList>
            <person name="Durkin A.S."/>
            <person name="Haft D.R."/>
            <person name="McCorrison J."/>
            <person name="Torralba M."/>
            <person name="Gillis M."/>
            <person name="Haft D.H."/>
            <person name="Methe B."/>
            <person name="Sutton G."/>
            <person name="Nelson K.E."/>
        </authorList>
    </citation>
    <scope>NUCLEOTIDE SEQUENCE [LARGE SCALE GENOMIC DNA]</scope>
    <source>
        <strain evidence="4 6">ATCC 35536</strain>
        <strain evidence="3 5">VPI DR56BR1116</strain>
    </source>
</reference>
<dbReference type="EMBL" id="AUZJ01000066">
    <property type="protein sequence ID" value="ERF59543.1"/>
    <property type="molecule type" value="Genomic_DNA"/>
</dbReference>